<organism evidence="3 4">
    <name type="scientific">Candidula unifasciata</name>
    <dbReference type="NCBI Taxonomy" id="100452"/>
    <lineage>
        <taxon>Eukaryota</taxon>
        <taxon>Metazoa</taxon>
        <taxon>Spiralia</taxon>
        <taxon>Lophotrochozoa</taxon>
        <taxon>Mollusca</taxon>
        <taxon>Gastropoda</taxon>
        <taxon>Heterobranchia</taxon>
        <taxon>Euthyneura</taxon>
        <taxon>Panpulmonata</taxon>
        <taxon>Eupulmonata</taxon>
        <taxon>Stylommatophora</taxon>
        <taxon>Helicina</taxon>
        <taxon>Helicoidea</taxon>
        <taxon>Geomitridae</taxon>
        <taxon>Candidula</taxon>
    </lineage>
</organism>
<dbReference type="SMART" id="SM00174">
    <property type="entry name" value="RHO"/>
    <property type="match status" value="1"/>
</dbReference>
<dbReference type="CDD" id="cd00154">
    <property type="entry name" value="Rab"/>
    <property type="match status" value="1"/>
</dbReference>
<dbReference type="AlphaFoldDB" id="A0A8S4A1H1"/>
<dbReference type="SMART" id="SM00175">
    <property type="entry name" value="RAB"/>
    <property type="match status" value="1"/>
</dbReference>
<proteinExistence type="predicted"/>
<evidence type="ECO:0000256" key="2">
    <source>
        <dbReference type="ARBA" id="ARBA00023134"/>
    </source>
</evidence>
<dbReference type="PRINTS" id="PR00449">
    <property type="entry name" value="RASTRNSFRMNG"/>
</dbReference>
<dbReference type="Proteomes" id="UP000678393">
    <property type="component" value="Unassembled WGS sequence"/>
</dbReference>
<dbReference type="EMBL" id="CAJHNH020007957">
    <property type="protein sequence ID" value="CAG5135154.1"/>
    <property type="molecule type" value="Genomic_DNA"/>
</dbReference>
<dbReference type="InterPro" id="IPR050227">
    <property type="entry name" value="Rab"/>
</dbReference>
<evidence type="ECO:0000313" key="3">
    <source>
        <dbReference type="EMBL" id="CAG5135154.1"/>
    </source>
</evidence>
<dbReference type="SUPFAM" id="SSF52540">
    <property type="entry name" value="P-loop containing nucleoside triphosphate hydrolases"/>
    <property type="match status" value="1"/>
</dbReference>
<comment type="caution">
    <text evidence="3">The sequence shown here is derived from an EMBL/GenBank/DDBJ whole genome shotgun (WGS) entry which is preliminary data.</text>
</comment>
<evidence type="ECO:0000256" key="1">
    <source>
        <dbReference type="ARBA" id="ARBA00022741"/>
    </source>
</evidence>
<dbReference type="GO" id="GO:0005525">
    <property type="term" value="F:GTP binding"/>
    <property type="evidence" value="ECO:0007669"/>
    <property type="project" value="UniProtKB-KW"/>
</dbReference>
<reference evidence="3" key="1">
    <citation type="submission" date="2021-04" db="EMBL/GenBank/DDBJ databases">
        <authorList>
            <consortium name="Molecular Ecology Group"/>
        </authorList>
    </citation>
    <scope>NUCLEOTIDE SEQUENCE</scope>
</reference>
<dbReference type="InterPro" id="IPR001806">
    <property type="entry name" value="Small_GTPase"/>
</dbReference>
<evidence type="ECO:0000313" key="4">
    <source>
        <dbReference type="Proteomes" id="UP000678393"/>
    </source>
</evidence>
<dbReference type="SMART" id="SM00173">
    <property type="entry name" value="RAS"/>
    <property type="match status" value="1"/>
</dbReference>
<sequence length="210" mass="23536">MLTGPAWHDITTTWHCRANLWTSGKNAIIGPLGRPPPIIPVTVVGESRVGKTSIIRHFKNRKFSSSYNPTFGVARTQIEVPTPNDICDPKVIFRFLDTNDVILDRKLATTVTDRLDSLMASFSRFILIVYDVTDHGSFEAARDWILVVKNMMEISTTIILVGNKCDQASKRQVHRTAGEVLALRHDMMFLETSAKEGNNLDHLLAYITAV</sequence>
<keyword evidence="4" id="KW-1185">Reference proteome</keyword>
<dbReference type="Pfam" id="PF00071">
    <property type="entry name" value="Ras"/>
    <property type="match status" value="1"/>
</dbReference>
<keyword evidence="2" id="KW-0342">GTP-binding</keyword>
<name>A0A8S4A1H1_9EUPU</name>
<dbReference type="PROSITE" id="PS51419">
    <property type="entry name" value="RAB"/>
    <property type="match status" value="1"/>
</dbReference>
<gene>
    <name evidence="3" type="ORF">CUNI_LOCUS20712</name>
</gene>
<dbReference type="GO" id="GO:0003924">
    <property type="term" value="F:GTPase activity"/>
    <property type="evidence" value="ECO:0007669"/>
    <property type="project" value="InterPro"/>
</dbReference>
<dbReference type="OrthoDB" id="265044at2759"/>
<dbReference type="InterPro" id="IPR027417">
    <property type="entry name" value="P-loop_NTPase"/>
</dbReference>
<protein>
    <submittedName>
        <fullName evidence="3">Uncharacterized protein</fullName>
    </submittedName>
</protein>
<keyword evidence="1" id="KW-0547">Nucleotide-binding</keyword>
<dbReference type="PANTHER" id="PTHR47977">
    <property type="entry name" value="RAS-RELATED PROTEIN RAB"/>
    <property type="match status" value="1"/>
</dbReference>
<dbReference type="Gene3D" id="3.40.50.300">
    <property type="entry name" value="P-loop containing nucleotide triphosphate hydrolases"/>
    <property type="match status" value="1"/>
</dbReference>
<accession>A0A8S4A1H1</accession>